<dbReference type="GO" id="GO:0022857">
    <property type="term" value="F:transmembrane transporter activity"/>
    <property type="evidence" value="ECO:0007669"/>
    <property type="project" value="TreeGrafter"/>
</dbReference>
<dbReference type="GO" id="GO:0005886">
    <property type="term" value="C:plasma membrane"/>
    <property type="evidence" value="ECO:0007669"/>
    <property type="project" value="UniProtKB-SubCell"/>
</dbReference>
<proteinExistence type="predicted"/>
<dbReference type="Proteomes" id="UP001164653">
    <property type="component" value="Chromosome"/>
</dbReference>
<feature type="transmembrane region" description="Helical" evidence="6">
    <location>
        <begin position="778"/>
        <end position="800"/>
    </location>
</feature>
<feature type="domain" description="MacB-like periplasmic core" evidence="8">
    <location>
        <begin position="529"/>
        <end position="724"/>
    </location>
</feature>
<keyword evidence="4 6" id="KW-1133">Transmembrane helix</keyword>
<evidence type="ECO:0000259" key="7">
    <source>
        <dbReference type="Pfam" id="PF02687"/>
    </source>
</evidence>
<dbReference type="PANTHER" id="PTHR30572">
    <property type="entry name" value="MEMBRANE COMPONENT OF TRANSPORTER-RELATED"/>
    <property type="match status" value="1"/>
</dbReference>
<comment type="subcellular location">
    <subcellularLocation>
        <location evidence="1">Cell membrane</location>
        <topology evidence="1">Multi-pass membrane protein</topology>
    </subcellularLocation>
</comment>
<evidence type="ECO:0000256" key="1">
    <source>
        <dbReference type="ARBA" id="ARBA00004651"/>
    </source>
</evidence>
<dbReference type="NCBIfam" id="NF038404">
    <property type="entry name" value="perm_prefix_2"/>
    <property type="match status" value="1"/>
</dbReference>
<evidence type="ECO:0000313" key="9">
    <source>
        <dbReference type="EMBL" id="WAC15412.1"/>
    </source>
</evidence>
<feature type="transmembrane region" description="Helical" evidence="6">
    <location>
        <begin position="827"/>
        <end position="846"/>
    </location>
</feature>
<protein>
    <submittedName>
        <fullName evidence="9">ABC transporter permease</fullName>
    </submittedName>
</protein>
<dbReference type="KEGG" id="dpf:ON006_06405"/>
<evidence type="ECO:0000259" key="8">
    <source>
        <dbReference type="Pfam" id="PF12704"/>
    </source>
</evidence>
<keyword evidence="10" id="KW-1185">Reference proteome</keyword>
<evidence type="ECO:0000256" key="5">
    <source>
        <dbReference type="ARBA" id="ARBA00023136"/>
    </source>
</evidence>
<feature type="transmembrane region" description="Helical" evidence="6">
    <location>
        <begin position="469"/>
        <end position="495"/>
    </location>
</feature>
<feature type="domain" description="ABC3 transporter permease C-terminal" evidence="7">
    <location>
        <begin position="378"/>
        <end position="491"/>
    </location>
</feature>
<dbReference type="AlphaFoldDB" id="A0A9E8NI48"/>
<keyword evidence="2" id="KW-1003">Cell membrane</keyword>
<dbReference type="InterPro" id="IPR050250">
    <property type="entry name" value="Macrolide_Exporter_MacB"/>
</dbReference>
<dbReference type="PANTHER" id="PTHR30572:SF18">
    <property type="entry name" value="ABC-TYPE MACROLIDE FAMILY EXPORT SYSTEM PERMEASE COMPONENT 2"/>
    <property type="match status" value="1"/>
</dbReference>
<feature type="domain" description="ABC3 transporter permease C-terminal" evidence="7">
    <location>
        <begin position="778"/>
        <end position="891"/>
    </location>
</feature>
<evidence type="ECO:0000256" key="2">
    <source>
        <dbReference type="ARBA" id="ARBA00022475"/>
    </source>
</evidence>
<organism evidence="9 10">
    <name type="scientific">Dyadobacter pollutisoli</name>
    <dbReference type="NCBI Taxonomy" id="2910158"/>
    <lineage>
        <taxon>Bacteria</taxon>
        <taxon>Pseudomonadati</taxon>
        <taxon>Bacteroidota</taxon>
        <taxon>Cytophagia</taxon>
        <taxon>Cytophagales</taxon>
        <taxon>Spirosomataceae</taxon>
        <taxon>Dyadobacter</taxon>
    </lineage>
</organism>
<name>A0A9E8NI48_9BACT</name>
<reference evidence="9" key="1">
    <citation type="submission" date="2022-11" db="EMBL/GenBank/DDBJ databases">
        <title>Dyadobacter pollutisoli sp. nov., isolated from plastic dumped soil.</title>
        <authorList>
            <person name="Kim J.M."/>
            <person name="Kim K.R."/>
            <person name="Lee J.K."/>
            <person name="Hao L."/>
            <person name="Jeon C.O."/>
        </authorList>
    </citation>
    <scope>NUCLEOTIDE SEQUENCE</scope>
    <source>
        <strain evidence="9">U1</strain>
    </source>
</reference>
<keyword evidence="3 6" id="KW-0812">Transmembrane</keyword>
<dbReference type="Pfam" id="PF12704">
    <property type="entry name" value="MacB_PCD"/>
    <property type="match status" value="2"/>
</dbReference>
<evidence type="ECO:0000256" key="6">
    <source>
        <dbReference type="SAM" id="Phobius"/>
    </source>
</evidence>
<keyword evidence="5 6" id="KW-0472">Membrane</keyword>
<feature type="transmembrane region" description="Helical" evidence="6">
    <location>
        <begin position="428"/>
        <end position="449"/>
    </location>
</feature>
<accession>A0A9E8NI48</accession>
<feature type="domain" description="MacB-like periplasmic core" evidence="8">
    <location>
        <begin position="102"/>
        <end position="326"/>
    </location>
</feature>
<dbReference type="InterPro" id="IPR025857">
    <property type="entry name" value="MacB_PCD"/>
</dbReference>
<dbReference type="Pfam" id="PF02687">
    <property type="entry name" value="FtsX"/>
    <property type="match status" value="2"/>
</dbReference>
<dbReference type="InterPro" id="IPR003838">
    <property type="entry name" value="ABC3_permease_C"/>
</dbReference>
<feature type="transmembrane region" description="Helical" evidence="6">
    <location>
        <begin position="516"/>
        <end position="540"/>
    </location>
</feature>
<feature type="transmembrane region" description="Helical" evidence="6">
    <location>
        <begin position="372"/>
        <end position="394"/>
    </location>
</feature>
<dbReference type="EMBL" id="CP112998">
    <property type="protein sequence ID" value="WAC15412.1"/>
    <property type="molecule type" value="Genomic_DNA"/>
</dbReference>
<evidence type="ECO:0000256" key="4">
    <source>
        <dbReference type="ARBA" id="ARBA00022989"/>
    </source>
</evidence>
<evidence type="ECO:0000313" key="10">
    <source>
        <dbReference type="Proteomes" id="UP001164653"/>
    </source>
</evidence>
<feature type="transmembrane region" description="Helical" evidence="6">
    <location>
        <begin position="100"/>
        <end position="123"/>
    </location>
</feature>
<sequence length="898" mass="100955">MNSNRDIRPPQWPTRLLRLFCATHLVEELEGDLEELYFQRLKSGNARNARLRYATDVFSMLRPFAFKKEKSKYPQPSFLQTFMIRNYCKIAMRNMWKNKAFSFVNLTGLVVGITACLLILQYVSFELSFDQFHRDADRIYRVTNDRFQQGKLVQHGTITYPGVAPAMGKDFNEIESHTTIGNPGTFSLQKDQKIYEDKGAYVNVQFLTVFTFPLLVGNPATALKAPNAIVISESNAKRIFNAGPANYASLIGKTLLVDRDTEPYQITGIMKDFPAASHLQYGMLMSYETLTKTWGEWVRAGFESSDMWHYVKLKPGVEVAKLEKKFPAFSQRHFKGDKVTGSQEKFFLQPLNKAHLFSDYEYEIGKVNNGKAVWTMLIIAAFILLIAWINYINLSTARSLERAKEVGVRKVAGATSAQLIWQFLSESVLLNLLALVLAIGLTVALQPALNKLIEKPLSLSLLTGGGFGGIYMVFVLAGVFLLGILLSGFYPAFALSAFKAIQVLKGSFKRSTKGIWVRQSLVVFQYTASITLIVGTFIVFKQLKFMREENLGFNMDRVLVVRGPELTRWDSTSIDKIKAFKTELERIPSVKVASNSANVFGNRLSRSFDIRRVGSNDTKGVTFSRMPVDLDFFDTYQIKMLAGRNFRPTDSDIAGEKINNAILNLSAAKLLGFKDAEQAAGQKFQLHGKEWNIVGVVSDFHQQSLKHAIEPIVFAPFYTLSGFFSIKINTADLGNSIDLVKEKYDGFFPGNNFNYFFMDEKFNEQYKDDRIFGQVSSFFSLLAVMIASLGIFGLSSYTIAQRTKEIGVRKVLGATVSSIVALLSQDFLKLVLISILIGSPIAWYAVSQWLNDFAYRIDIEWWMFVLAGLLAVIIAFATVSSQAIKAALMNPAKSLKSE</sequence>
<dbReference type="InterPro" id="IPR047699">
    <property type="entry name" value="Permease_put_prefix"/>
</dbReference>
<evidence type="ECO:0000256" key="3">
    <source>
        <dbReference type="ARBA" id="ARBA00022692"/>
    </source>
</evidence>
<dbReference type="RefSeq" id="WP_244819658.1">
    <property type="nucleotide sequence ID" value="NZ_CP112998.1"/>
</dbReference>
<feature type="transmembrane region" description="Helical" evidence="6">
    <location>
        <begin position="861"/>
        <end position="879"/>
    </location>
</feature>
<gene>
    <name evidence="9" type="ORF">ON006_06405</name>
</gene>